<organism evidence="2 3">
    <name type="scientific">Streptosporangium lutulentum</name>
    <dbReference type="NCBI Taxonomy" id="1461250"/>
    <lineage>
        <taxon>Bacteria</taxon>
        <taxon>Bacillati</taxon>
        <taxon>Actinomycetota</taxon>
        <taxon>Actinomycetes</taxon>
        <taxon>Streptosporangiales</taxon>
        <taxon>Streptosporangiaceae</taxon>
        <taxon>Streptosporangium</taxon>
    </lineage>
</organism>
<evidence type="ECO:0000313" key="3">
    <source>
        <dbReference type="Proteomes" id="UP001225356"/>
    </source>
</evidence>
<dbReference type="InterPro" id="IPR011010">
    <property type="entry name" value="DNA_brk_join_enz"/>
</dbReference>
<evidence type="ECO:0000313" key="2">
    <source>
        <dbReference type="EMBL" id="MDP9847785.1"/>
    </source>
</evidence>
<dbReference type="Proteomes" id="UP001225356">
    <property type="component" value="Unassembled WGS sequence"/>
</dbReference>
<keyword evidence="1" id="KW-0233">DNA recombination</keyword>
<dbReference type="EMBL" id="JAUSQU010000001">
    <property type="protein sequence ID" value="MDP9847785.1"/>
    <property type="molecule type" value="Genomic_DNA"/>
</dbReference>
<dbReference type="RefSeq" id="WP_307564836.1">
    <property type="nucleotide sequence ID" value="NZ_JAUSQU010000001.1"/>
</dbReference>
<dbReference type="Gene3D" id="1.10.443.10">
    <property type="entry name" value="Intergrase catalytic core"/>
    <property type="match status" value="1"/>
</dbReference>
<sequence length="144" mass="15715">MTANLPGFHFTIFVIRETSEEPERFAPDIIHIVREHIEEFGIHEDGRLFHGSRGGVISIGTYCEVWKAVRIFALTPDQQVSPLAARPYDLRHAAVSLWLDAGVAAPDVAERAGHGVDVLLKVYANCIDGGAEIANRGIEDALAA</sequence>
<evidence type="ECO:0000256" key="1">
    <source>
        <dbReference type="ARBA" id="ARBA00023172"/>
    </source>
</evidence>
<protein>
    <submittedName>
        <fullName evidence="2">Integrase</fullName>
    </submittedName>
</protein>
<reference evidence="2 3" key="1">
    <citation type="submission" date="2023-07" db="EMBL/GenBank/DDBJ databases">
        <title>Sequencing the genomes of 1000 actinobacteria strains.</title>
        <authorList>
            <person name="Klenk H.-P."/>
        </authorList>
    </citation>
    <scope>NUCLEOTIDE SEQUENCE [LARGE SCALE GENOMIC DNA]</scope>
    <source>
        <strain evidence="2 3">DSM 46740</strain>
    </source>
</reference>
<dbReference type="InterPro" id="IPR013762">
    <property type="entry name" value="Integrase-like_cat_sf"/>
</dbReference>
<dbReference type="SUPFAM" id="SSF56349">
    <property type="entry name" value="DNA breaking-rejoining enzymes"/>
    <property type="match status" value="1"/>
</dbReference>
<comment type="caution">
    <text evidence="2">The sequence shown here is derived from an EMBL/GenBank/DDBJ whole genome shotgun (WGS) entry which is preliminary data.</text>
</comment>
<gene>
    <name evidence="2" type="ORF">J2853_006996</name>
</gene>
<keyword evidence="3" id="KW-1185">Reference proteome</keyword>
<name>A0ABT9QLZ7_9ACTN</name>
<accession>A0ABT9QLZ7</accession>
<proteinExistence type="predicted"/>